<evidence type="ECO:0000259" key="4">
    <source>
        <dbReference type="Pfam" id="PF24883"/>
    </source>
</evidence>
<evidence type="ECO:0000259" key="3">
    <source>
        <dbReference type="Pfam" id="PF22939"/>
    </source>
</evidence>
<dbReference type="EMBL" id="CAJSTJ010000128">
    <property type="protein sequence ID" value="CAG7559032.1"/>
    <property type="molecule type" value="Genomic_DNA"/>
</dbReference>
<feature type="region of interest" description="Disordered" evidence="2">
    <location>
        <begin position="869"/>
        <end position="925"/>
    </location>
</feature>
<dbReference type="Proteomes" id="UP000693738">
    <property type="component" value="Unassembled WGS sequence"/>
</dbReference>
<dbReference type="PANTHER" id="PTHR10039:SF16">
    <property type="entry name" value="GPI INOSITOL-DEACYLASE"/>
    <property type="match status" value="1"/>
</dbReference>
<dbReference type="PANTHER" id="PTHR10039">
    <property type="entry name" value="AMELOGENIN"/>
    <property type="match status" value="1"/>
</dbReference>
<accession>A0A8J2IM35</accession>
<dbReference type="Pfam" id="PF22939">
    <property type="entry name" value="WHD_GPIID"/>
    <property type="match status" value="1"/>
</dbReference>
<name>A0A8J2IM35_FUSEQ</name>
<evidence type="ECO:0008006" key="7">
    <source>
        <dbReference type="Google" id="ProtNLM"/>
    </source>
</evidence>
<feature type="compositionally biased region" description="Low complexity" evidence="2">
    <location>
        <begin position="883"/>
        <end position="916"/>
    </location>
</feature>
<proteinExistence type="predicted"/>
<protein>
    <recommendedName>
        <fullName evidence="7">NACHT domain-containing protein</fullName>
    </recommendedName>
</protein>
<dbReference type="Pfam" id="PF24883">
    <property type="entry name" value="NPHP3_N"/>
    <property type="match status" value="1"/>
</dbReference>
<evidence type="ECO:0000313" key="5">
    <source>
        <dbReference type="EMBL" id="CAG7559032.1"/>
    </source>
</evidence>
<evidence type="ECO:0000256" key="1">
    <source>
        <dbReference type="ARBA" id="ARBA00022737"/>
    </source>
</evidence>
<feature type="domain" description="Nephrocystin 3-like N-terminal" evidence="4">
    <location>
        <begin position="264"/>
        <end position="430"/>
    </location>
</feature>
<evidence type="ECO:0000256" key="2">
    <source>
        <dbReference type="SAM" id="MobiDB-lite"/>
    </source>
</evidence>
<gene>
    <name evidence="5" type="ORF">FEQUK3_LOCUS4740</name>
</gene>
<reference evidence="5" key="1">
    <citation type="submission" date="2021-05" db="EMBL/GenBank/DDBJ databases">
        <authorList>
            <person name="Khan N."/>
        </authorList>
    </citation>
    <scope>NUCLEOTIDE SEQUENCE</scope>
</reference>
<dbReference type="InterPro" id="IPR054471">
    <property type="entry name" value="GPIID_WHD"/>
</dbReference>
<organism evidence="5 6">
    <name type="scientific">Fusarium equiseti</name>
    <name type="common">Fusarium scirpi</name>
    <dbReference type="NCBI Taxonomy" id="61235"/>
    <lineage>
        <taxon>Eukaryota</taxon>
        <taxon>Fungi</taxon>
        <taxon>Dikarya</taxon>
        <taxon>Ascomycota</taxon>
        <taxon>Pezizomycotina</taxon>
        <taxon>Sordariomycetes</taxon>
        <taxon>Hypocreomycetidae</taxon>
        <taxon>Hypocreales</taxon>
        <taxon>Nectriaceae</taxon>
        <taxon>Fusarium</taxon>
        <taxon>Fusarium incarnatum-equiseti species complex</taxon>
    </lineage>
</organism>
<sequence>MDSSSSDKHLQSFESLCREVIDEFLEDHRRDGLADNPFVNAVLAKITASSAADESKEDEFELAKQFVADLEKKKRDGRTFKILERIAPFLANFGALIRVCESSLQAAPFGVGIAFTGLRLILNLATKSHEVMSAVLDAIGEITIYLDYYKVVLEGQSEPSIVSNGVRRSYRRILGFWCHSAQILSKGKTSFAVSSLVRDLKKDVQEFKEGIGLEASQVDQSLNALNAAAEVRRRICEWIAGMRDSVLQRPRKSLDDHLKCRTKGTCEWIFETAEFKEWKSAKGNAILWYNADPATGKSVLTSSVLDHLLSQSDTKVIYFFYSFVDSSRREIYSGVRSLAFQLLARLNPIPLRLKAEYAKATNDNIYYLDNNDSRILKLILKILLDRYPEVYIALDGIDECSDDKAHVSRALEELLTLDTTGSVKWFITSRDVSEVRYPMNRLDAFEIKQRPDAISRDIQTYRKAMRMCPTHDYDSFDNEEQNFLYTKLLCESLRSKGYGSTKGNWEDLQKFPIGLEGTYLSALGRISKLGHREKKLARQVFQILTLAKKLLTVGELLDALNLHVIITQDHPTKDPSQHLAAVREVCSPLLTIEGDEPCQTVRLCHKTVKDFFLDAKNKANAAEGLKEFFVDDTASGELGLHCLEYLSHERYQELPYRSFCEFVQDWGELIVKRPSCIRDATPITLFQPGCYLKNKSSHVRVNYISNLLGLAPGVRAIGSSFPWLKKRKRGNKLQLDLILEKHEGPNFHAETLNVLVSTKEMQILGVSSLKRPQSIGGLWMTSLVYDTAGHELMNIWQVDPHDLSVYRSQTSKSMVDPELRKVLGLDVQPKRTWTLVQVDVATQPAEERANSTTRIFRMRCDESPSKPCQGLWNFHNTRSRNLSPSQTSTDSDASSSVGSSDDSSTDTGSDGGSSIDGNEEDSNKGHQDCLIIASDFGRPTWLPINTDRFRWSRLIGARHPTENIVALSYKPGQVDIIHDGDRDSKKIRISENIPSAKGLTFSREAQFSAFGDYIYLLSITFHDAGPQTESVVSIFTYTFDRDSLSLQPYPEGPSVSLNYCFSGRVEELPQPYVVTEWTVDNVVIALPPLTYSPKLIRVSLAIPTVKPDTSNRPSSEVTTLDAPIYFPKCSVSRNPHIKYWDGTARQEDNLLYLVLDAGTANEPSSGIRPSCGPGQVLSFESSPTLSGKKGAVISPPVVMRWKIPSKVDHINSEGVRDRQGLSTEAPSWRRWDQIMDGLSDDVKAEVVAQYEQQRLRGEFIGNSFSVPIRSGLDWTRKAFLTC</sequence>
<dbReference type="InterPro" id="IPR056884">
    <property type="entry name" value="NPHP3-like_N"/>
</dbReference>
<evidence type="ECO:0000313" key="6">
    <source>
        <dbReference type="Proteomes" id="UP000693738"/>
    </source>
</evidence>
<keyword evidence="1" id="KW-0677">Repeat</keyword>
<comment type="caution">
    <text evidence="5">The sequence shown here is derived from an EMBL/GenBank/DDBJ whole genome shotgun (WGS) entry which is preliminary data.</text>
</comment>
<feature type="domain" description="GPI inositol-deacylase winged helix" evidence="3">
    <location>
        <begin position="530"/>
        <end position="620"/>
    </location>
</feature>